<sequence>MTPISPPTFSDPASHLTLLTEEPILTVTLLTIASRYRQMPGTGGYCRSHAIPEQLWTYLRGMIERCLWGQEAFGGGFCGSGGPGSSPLTAEDEADTSSTAPWRGMRKGSLRTLGTIESLLILTEWHPRALHFPPHEATDELMLPDYNSGPTTSSDESSRNVGGGFGGKRIESWLEPAWRSDRMCWMLLSTAMGLAYELGVFDDIDEMLRDDTITRPEYLDEAYRTRANRIKRLLLIYTSQLAGRLGWTSMTPEHLRKADPAVTRRRTVFTEGGGNTPSTTSMANGFNYVPDLELDDQIIHCWAGISNAMHVGNEKLFKSRKYTTEIIQTGRYVELLREYSPLLKDWYREFELFRLPQFTRHILTIEYEYVRIYVNSLSLQAVVERCSSNAGHSASGNNNNNSTNDAAADDDDDNNNDNNNDNNHANEQAAHGMTHLSPQTLINYGKLPLGQLGGFTVHDQEYVREVVDGCRNLLRTVVDGLLPGGYLKHAPVRTYFRIISGAMFLLKTFALGAPRSDVKMSIDLMDACVEALRNCVVDDVHLGIRFADLLETLTSRLRNRFIQAPTLQQSAGRGGQSPVPEGAAPGGGHGAVDSAGWVGRHAQKLRDGLNGQDGSLSPHAEGSHGHGSNNNNNNISATPFDLSLGSFHYPGASSFGPSTPAAHLDGTGGAALPGPDMHLFDEWNNPGNEMWYLPTGPAFFQNMGDSSVAMTAEGINVGGLDLLEYMAMDPVQFSSIDGPGSTGA</sequence>
<dbReference type="OrthoDB" id="2262349at2759"/>
<feature type="region of interest" description="Disordered" evidence="1">
    <location>
        <begin position="141"/>
        <end position="163"/>
    </location>
</feature>
<feature type="region of interest" description="Disordered" evidence="1">
    <location>
        <begin position="79"/>
        <end position="103"/>
    </location>
</feature>
<dbReference type="GO" id="GO:0045944">
    <property type="term" value="P:positive regulation of transcription by RNA polymerase II"/>
    <property type="evidence" value="ECO:0007669"/>
    <property type="project" value="TreeGrafter"/>
</dbReference>
<proteinExistence type="predicted"/>
<organism evidence="2 3">
    <name type="scientific">Claviceps africana</name>
    <dbReference type="NCBI Taxonomy" id="83212"/>
    <lineage>
        <taxon>Eukaryota</taxon>
        <taxon>Fungi</taxon>
        <taxon>Dikarya</taxon>
        <taxon>Ascomycota</taxon>
        <taxon>Pezizomycotina</taxon>
        <taxon>Sordariomycetes</taxon>
        <taxon>Hypocreomycetidae</taxon>
        <taxon>Hypocreales</taxon>
        <taxon>Clavicipitaceae</taxon>
        <taxon>Claviceps</taxon>
    </lineage>
</organism>
<dbReference type="Proteomes" id="UP000811619">
    <property type="component" value="Unassembled WGS sequence"/>
</dbReference>
<dbReference type="AlphaFoldDB" id="A0A8K0JAP5"/>
<gene>
    <name evidence="2" type="ORF">E4U42_000466</name>
</gene>
<dbReference type="EMBL" id="SRPY01000111">
    <property type="protein sequence ID" value="KAG5928549.1"/>
    <property type="molecule type" value="Genomic_DNA"/>
</dbReference>
<dbReference type="GO" id="GO:0009074">
    <property type="term" value="P:aromatic amino acid family catabolic process"/>
    <property type="evidence" value="ECO:0007669"/>
    <property type="project" value="TreeGrafter"/>
</dbReference>
<dbReference type="GO" id="GO:0005634">
    <property type="term" value="C:nucleus"/>
    <property type="evidence" value="ECO:0007669"/>
    <property type="project" value="TreeGrafter"/>
</dbReference>
<feature type="region of interest" description="Disordered" evidence="1">
    <location>
        <begin position="567"/>
        <end position="637"/>
    </location>
</feature>
<keyword evidence="3" id="KW-1185">Reference proteome</keyword>
<accession>A0A8K0JAP5</accession>
<dbReference type="GO" id="GO:0000981">
    <property type="term" value="F:DNA-binding transcription factor activity, RNA polymerase II-specific"/>
    <property type="evidence" value="ECO:0007669"/>
    <property type="project" value="TreeGrafter"/>
</dbReference>
<protein>
    <recommendedName>
        <fullName evidence="4">C6 transcription factor</fullName>
    </recommendedName>
</protein>
<reference evidence="2" key="1">
    <citation type="journal article" date="2020" name="bioRxiv">
        <title>Whole genome comparisons of ergot fungi reveals the divergence and evolution of species within the genus Claviceps are the result of varying mechanisms driving genome evolution and host range expansion.</title>
        <authorList>
            <person name="Wyka S.A."/>
            <person name="Mondo S.J."/>
            <person name="Liu M."/>
            <person name="Dettman J."/>
            <person name="Nalam V."/>
            <person name="Broders K.D."/>
        </authorList>
    </citation>
    <scope>NUCLEOTIDE SEQUENCE</scope>
    <source>
        <strain evidence="2">CCC 489</strain>
    </source>
</reference>
<evidence type="ECO:0000313" key="2">
    <source>
        <dbReference type="EMBL" id="KAG5928549.1"/>
    </source>
</evidence>
<evidence type="ECO:0008006" key="4">
    <source>
        <dbReference type="Google" id="ProtNLM"/>
    </source>
</evidence>
<feature type="compositionally biased region" description="Low complexity" evidence="1">
    <location>
        <begin position="416"/>
        <end position="426"/>
    </location>
</feature>
<comment type="caution">
    <text evidence="2">The sequence shown here is derived from an EMBL/GenBank/DDBJ whole genome shotgun (WGS) entry which is preliminary data.</text>
</comment>
<dbReference type="InterPro" id="IPR052780">
    <property type="entry name" value="AAA_Catabolism_Regulators"/>
</dbReference>
<dbReference type="PANTHER" id="PTHR31644:SF2">
    <property type="entry name" value="TRANSCRIPTIONAL ACTIVATOR ARO80-RELATED"/>
    <property type="match status" value="1"/>
</dbReference>
<feature type="compositionally biased region" description="Low complexity" evidence="1">
    <location>
        <begin position="389"/>
        <end position="406"/>
    </location>
</feature>
<evidence type="ECO:0000313" key="3">
    <source>
        <dbReference type="Proteomes" id="UP000811619"/>
    </source>
</evidence>
<evidence type="ECO:0000256" key="1">
    <source>
        <dbReference type="SAM" id="MobiDB-lite"/>
    </source>
</evidence>
<name>A0A8K0JAP5_9HYPO</name>
<dbReference type="PANTHER" id="PTHR31644">
    <property type="entry name" value="TRANSCRIPTIONAL ACTIVATOR ARO80-RELATED"/>
    <property type="match status" value="1"/>
</dbReference>
<feature type="region of interest" description="Disordered" evidence="1">
    <location>
        <begin position="389"/>
        <end position="426"/>
    </location>
</feature>